<dbReference type="EMBL" id="JARJCN010000046">
    <property type="protein sequence ID" value="KAJ7082193.1"/>
    <property type="molecule type" value="Genomic_DNA"/>
</dbReference>
<name>A0AAD6TWL0_9AGAR</name>
<dbReference type="InterPro" id="IPR036397">
    <property type="entry name" value="RNaseH_sf"/>
</dbReference>
<keyword evidence="4" id="KW-1185">Reference proteome</keyword>
<dbReference type="PROSITE" id="PS50879">
    <property type="entry name" value="RNASE_H_1"/>
    <property type="match status" value="1"/>
</dbReference>
<dbReference type="GO" id="GO:0003676">
    <property type="term" value="F:nucleic acid binding"/>
    <property type="evidence" value="ECO:0007669"/>
    <property type="project" value="InterPro"/>
</dbReference>
<dbReference type="Pfam" id="PF00075">
    <property type="entry name" value="RNase_H"/>
    <property type="match status" value="1"/>
</dbReference>
<dbReference type="PANTHER" id="PTHR10642:SF25">
    <property type="entry name" value="RNASE H TYPE-1 DOMAIN-CONTAINING PROTEIN"/>
    <property type="match status" value="1"/>
</dbReference>
<evidence type="ECO:0000313" key="4">
    <source>
        <dbReference type="Proteomes" id="UP001222325"/>
    </source>
</evidence>
<comment type="caution">
    <text evidence="3">The sequence shown here is derived from an EMBL/GenBank/DDBJ whole genome shotgun (WGS) entry which is preliminary data.</text>
</comment>
<feature type="domain" description="RNase H type-1" evidence="2">
    <location>
        <begin position="26"/>
        <end position="168"/>
    </location>
</feature>
<proteinExistence type="inferred from homology"/>
<reference evidence="3" key="1">
    <citation type="submission" date="2023-03" db="EMBL/GenBank/DDBJ databases">
        <title>Massive genome expansion in bonnet fungi (Mycena s.s.) driven by repeated elements and novel gene families across ecological guilds.</title>
        <authorList>
            <consortium name="Lawrence Berkeley National Laboratory"/>
            <person name="Harder C.B."/>
            <person name="Miyauchi S."/>
            <person name="Viragh M."/>
            <person name="Kuo A."/>
            <person name="Thoen E."/>
            <person name="Andreopoulos B."/>
            <person name="Lu D."/>
            <person name="Skrede I."/>
            <person name="Drula E."/>
            <person name="Henrissat B."/>
            <person name="Morin E."/>
            <person name="Kohler A."/>
            <person name="Barry K."/>
            <person name="LaButti K."/>
            <person name="Morin E."/>
            <person name="Salamov A."/>
            <person name="Lipzen A."/>
            <person name="Mereny Z."/>
            <person name="Hegedus B."/>
            <person name="Baldrian P."/>
            <person name="Stursova M."/>
            <person name="Weitz H."/>
            <person name="Taylor A."/>
            <person name="Grigoriev I.V."/>
            <person name="Nagy L.G."/>
            <person name="Martin F."/>
            <person name="Kauserud H."/>
        </authorList>
    </citation>
    <scope>NUCLEOTIDE SEQUENCE</scope>
    <source>
        <strain evidence="3">CBHHK173m</strain>
    </source>
</reference>
<evidence type="ECO:0000313" key="3">
    <source>
        <dbReference type="EMBL" id="KAJ7082193.1"/>
    </source>
</evidence>
<comment type="similarity">
    <text evidence="1">Belongs to the RNase H family.</text>
</comment>
<evidence type="ECO:0000256" key="1">
    <source>
        <dbReference type="ARBA" id="ARBA00005300"/>
    </source>
</evidence>
<dbReference type="Gene3D" id="3.30.420.10">
    <property type="entry name" value="Ribonuclease H-like superfamily/Ribonuclease H"/>
    <property type="match status" value="1"/>
</dbReference>
<dbReference type="GO" id="GO:0004523">
    <property type="term" value="F:RNA-DNA hybrid ribonuclease activity"/>
    <property type="evidence" value="ECO:0007669"/>
    <property type="project" value="InterPro"/>
</dbReference>
<dbReference type="InterPro" id="IPR002156">
    <property type="entry name" value="RNaseH_domain"/>
</dbReference>
<feature type="non-terminal residue" evidence="3">
    <location>
        <position position="169"/>
    </location>
</feature>
<evidence type="ECO:0000259" key="2">
    <source>
        <dbReference type="PROSITE" id="PS50879"/>
    </source>
</evidence>
<dbReference type="Proteomes" id="UP001222325">
    <property type="component" value="Unassembled WGS sequence"/>
</dbReference>
<dbReference type="InterPro" id="IPR012337">
    <property type="entry name" value="RNaseH-like_sf"/>
</dbReference>
<dbReference type="GO" id="GO:0043137">
    <property type="term" value="P:DNA replication, removal of RNA primer"/>
    <property type="evidence" value="ECO:0007669"/>
    <property type="project" value="TreeGrafter"/>
</dbReference>
<organism evidence="3 4">
    <name type="scientific">Mycena belliarum</name>
    <dbReference type="NCBI Taxonomy" id="1033014"/>
    <lineage>
        <taxon>Eukaryota</taxon>
        <taxon>Fungi</taxon>
        <taxon>Dikarya</taxon>
        <taxon>Basidiomycota</taxon>
        <taxon>Agaricomycotina</taxon>
        <taxon>Agaricomycetes</taxon>
        <taxon>Agaricomycetidae</taxon>
        <taxon>Agaricales</taxon>
        <taxon>Marasmiineae</taxon>
        <taxon>Mycenaceae</taxon>
        <taxon>Mycena</taxon>
    </lineage>
</organism>
<dbReference type="PANTHER" id="PTHR10642">
    <property type="entry name" value="RIBONUCLEASE H1"/>
    <property type="match status" value="1"/>
</dbReference>
<dbReference type="AlphaFoldDB" id="A0AAD6TWL0"/>
<gene>
    <name evidence="3" type="ORF">B0H15DRAFT_737197</name>
</gene>
<protein>
    <recommendedName>
        <fullName evidence="2">RNase H type-1 domain-containing protein</fullName>
    </recommendedName>
</protein>
<accession>A0AAD6TWL0</accession>
<dbReference type="InterPro" id="IPR050092">
    <property type="entry name" value="RNase_H"/>
</dbReference>
<sequence length="169" mass="17999">MLDDALKTARSQEEECRAYYGPVMSQSPATVIYVASSCKKGGSDDARAGCGIYWGDKSKRNVGASVPGAQSDARAALYAVVLALLNAPESRTLVITSGSQYAIRSFCYWAAGNATRGWPCTNADIIRVGSECLRARPAGVTFNWISREDGVKNTHFKAARALAKAAAAR</sequence>
<dbReference type="SUPFAM" id="SSF53098">
    <property type="entry name" value="Ribonuclease H-like"/>
    <property type="match status" value="1"/>
</dbReference>